<dbReference type="InterPro" id="IPR011010">
    <property type="entry name" value="DNA_brk_join_enz"/>
</dbReference>
<evidence type="ECO:0000256" key="1">
    <source>
        <dbReference type="ARBA" id="ARBA00008857"/>
    </source>
</evidence>
<keyword evidence="4" id="KW-0233">DNA recombination</keyword>
<keyword evidence="9" id="KW-1185">Reference proteome</keyword>
<evidence type="ECO:0000259" key="6">
    <source>
        <dbReference type="PROSITE" id="PS51898"/>
    </source>
</evidence>
<dbReference type="GO" id="GO:0006310">
    <property type="term" value="P:DNA recombination"/>
    <property type="evidence" value="ECO:0007669"/>
    <property type="project" value="UniProtKB-KW"/>
</dbReference>
<evidence type="ECO:0000256" key="3">
    <source>
        <dbReference type="ARBA" id="ARBA00023125"/>
    </source>
</evidence>
<evidence type="ECO:0000256" key="2">
    <source>
        <dbReference type="ARBA" id="ARBA00022908"/>
    </source>
</evidence>
<dbReference type="PANTHER" id="PTHR30349">
    <property type="entry name" value="PHAGE INTEGRASE-RELATED"/>
    <property type="match status" value="1"/>
</dbReference>
<protein>
    <submittedName>
        <fullName evidence="8">Site-specific recombinase XerD</fullName>
    </submittedName>
</protein>
<dbReference type="InterPro" id="IPR002104">
    <property type="entry name" value="Integrase_catalytic"/>
</dbReference>
<keyword evidence="3 5" id="KW-0238">DNA-binding</keyword>
<dbReference type="PANTHER" id="PTHR30349:SF41">
    <property type="entry name" value="INTEGRASE_RECOMBINASE PROTEIN MJ0367-RELATED"/>
    <property type="match status" value="1"/>
</dbReference>
<dbReference type="InterPro" id="IPR004107">
    <property type="entry name" value="Integrase_SAM-like_N"/>
</dbReference>
<dbReference type="Gene3D" id="1.10.443.10">
    <property type="entry name" value="Intergrase catalytic core"/>
    <property type="match status" value="1"/>
</dbReference>
<gene>
    <name evidence="8" type="ORF">ATC1_131332</name>
</gene>
<dbReference type="EMBL" id="DF968181">
    <property type="protein sequence ID" value="GAP41346.1"/>
    <property type="molecule type" value="Genomic_DNA"/>
</dbReference>
<dbReference type="InterPro" id="IPR050090">
    <property type="entry name" value="Tyrosine_recombinase_XerCD"/>
</dbReference>
<evidence type="ECO:0000256" key="5">
    <source>
        <dbReference type="PROSITE-ProRule" id="PRU01248"/>
    </source>
</evidence>
<dbReference type="OrthoDB" id="9785687at2"/>
<dbReference type="RefSeq" id="WP_062282356.1">
    <property type="nucleotide sequence ID" value="NZ_DF968181.1"/>
</dbReference>
<name>A0A0S7BTN3_9CHLR</name>
<comment type="similarity">
    <text evidence="1">Belongs to the 'phage' integrase family.</text>
</comment>
<dbReference type="InterPro" id="IPR013762">
    <property type="entry name" value="Integrase-like_cat_sf"/>
</dbReference>
<dbReference type="InterPro" id="IPR010998">
    <property type="entry name" value="Integrase_recombinase_N"/>
</dbReference>
<evidence type="ECO:0000313" key="8">
    <source>
        <dbReference type="EMBL" id="GAP41346.1"/>
    </source>
</evidence>
<evidence type="ECO:0000313" key="9">
    <source>
        <dbReference type="Proteomes" id="UP000053370"/>
    </source>
</evidence>
<organism evidence="8">
    <name type="scientific">Flexilinea flocculi</name>
    <dbReference type="NCBI Taxonomy" id="1678840"/>
    <lineage>
        <taxon>Bacteria</taxon>
        <taxon>Bacillati</taxon>
        <taxon>Chloroflexota</taxon>
        <taxon>Anaerolineae</taxon>
        <taxon>Anaerolineales</taxon>
        <taxon>Anaerolineaceae</taxon>
        <taxon>Flexilinea</taxon>
    </lineage>
</organism>
<dbReference type="AlphaFoldDB" id="A0A0S7BTN3"/>
<feature type="domain" description="Tyr recombinase" evidence="6">
    <location>
        <begin position="124"/>
        <end position="329"/>
    </location>
</feature>
<dbReference type="STRING" id="1678840.ATC1_131332"/>
<dbReference type="PROSITE" id="PS51898">
    <property type="entry name" value="TYR_RECOMBINASE"/>
    <property type="match status" value="1"/>
</dbReference>
<dbReference type="SUPFAM" id="SSF56349">
    <property type="entry name" value="DNA breaking-rejoining enzymes"/>
    <property type="match status" value="1"/>
</dbReference>
<dbReference type="InterPro" id="IPR044068">
    <property type="entry name" value="CB"/>
</dbReference>
<evidence type="ECO:0000259" key="7">
    <source>
        <dbReference type="PROSITE" id="PS51900"/>
    </source>
</evidence>
<dbReference type="Pfam" id="PF02899">
    <property type="entry name" value="Phage_int_SAM_1"/>
    <property type="match status" value="1"/>
</dbReference>
<proteinExistence type="inferred from homology"/>
<evidence type="ECO:0000256" key="4">
    <source>
        <dbReference type="ARBA" id="ARBA00023172"/>
    </source>
</evidence>
<reference evidence="8" key="1">
    <citation type="journal article" date="2015" name="Genome Announc.">
        <title>Draft Genome Sequence of Anaerolineae Strain TC1, a Novel Isolate from a Methanogenic Wastewater Treatment System.</title>
        <authorList>
            <person name="Matsuura N."/>
            <person name="Tourlousse D.M."/>
            <person name="Sun L."/>
            <person name="Toyonaga M."/>
            <person name="Kuroda K."/>
            <person name="Ohashi A."/>
            <person name="Cruz R."/>
            <person name="Yamaguchi T."/>
            <person name="Sekiguchi Y."/>
        </authorList>
    </citation>
    <scope>NUCLEOTIDE SEQUENCE [LARGE SCALE GENOMIC DNA]</scope>
    <source>
        <strain evidence="8">TC1</strain>
    </source>
</reference>
<keyword evidence="2" id="KW-0229">DNA integration</keyword>
<sequence>MNFQSQGTIKSDKPSIQECIQKFLENISLTRSENTFKTYRNGMNVFCEMLAENEISPESSVLEITEEFTAKFAKYLKYYSSATENLYINVYKNFLEFLTAENLIDINLFQVKQLIGQRIRKPGIRLPQFPQEDIEKVISYALELPSKLCENEMDSLINLRDCAFLITLADTGLRIHEACNLRRGDIDWFKKKAIIIGKGNKQAVIRFSERSILAMRSYLHTRGNLDGNSSRQLAVLPIFARHDKGAGKNILPITTKTGRMIVSQRVEECLGKEAVGTITPHSFRHYFVTCVLKKTGNLKIAQEFARHTNIAVTQRYTHLANDELDSVYKKIFDVDNQESQET</sequence>
<dbReference type="PROSITE" id="PS51900">
    <property type="entry name" value="CB"/>
    <property type="match status" value="1"/>
</dbReference>
<feature type="domain" description="Core-binding (CB)" evidence="7">
    <location>
        <begin position="14"/>
        <end position="99"/>
    </location>
</feature>
<dbReference type="Pfam" id="PF00589">
    <property type="entry name" value="Phage_integrase"/>
    <property type="match status" value="1"/>
</dbReference>
<dbReference type="Gene3D" id="1.10.150.130">
    <property type="match status" value="1"/>
</dbReference>
<dbReference type="GO" id="GO:0015074">
    <property type="term" value="P:DNA integration"/>
    <property type="evidence" value="ECO:0007669"/>
    <property type="project" value="UniProtKB-KW"/>
</dbReference>
<accession>A0A0S7BTN3</accession>
<dbReference type="GO" id="GO:0003677">
    <property type="term" value="F:DNA binding"/>
    <property type="evidence" value="ECO:0007669"/>
    <property type="project" value="UniProtKB-UniRule"/>
</dbReference>
<dbReference type="Proteomes" id="UP000053370">
    <property type="component" value="Unassembled WGS sequence"/>
</dbReference>